<dbReference type="Pfam" id="PF00651">
    <property type="entry name" value="BTB"/>
    <property type="match status" value="1"/>
</dbReference>
<evidence type="ECO:0000313" key="3">
    <source>
        <dbReference type="EMBL" id="GFH48188.1"/>
    </source>
</evidence>
<protein>
    <recommendedName>
        <fullName evidence="2">BTB domain-containing protein</fullName>
    </recommendedName>
</protein>
<feature type="region of interest" description="Disordered" evidence="1">
    <location>
        <begin position="1"/>
        <end position="27"/>
    </location>
</feature>
<feature type="compositionally biased region" description="Basic and acidic residues" evidence="1">
    <location>
        <begin position="354"/>
        <end position="365"/>
    </location>
</feature>
<dbReference type="InterPro" id="IPR011333">
    <property type="entry name" value="SKP1/BTB/POZ_sf"/>
</dbReference>
<dbReference type="Proteomes" id="UP001054902">
    <property type="component" value="Unassembled WGS sequence"/>
</dbReference>
<name>A0AAD3CLM2_9STRA</name>
<feature type="domain" description="BTB" evidence="2">
    <location>
        <begin position="82"/>
        <end position="162"/>
    </location>
</feature>
<dbReference type="EMBL" id="BLLK01000027">
    <property type="protein sequence ID" value="GFH48188.1"/>
    <property type="molecule type" value="Genomic_DNA"/>
</dbReference>
<feature type="region of interest" description="Disordered" evidence="1">
    <location>
        <begin position="401"/>
        <end position="423"/>
    </location>
</feature>
<proteinExistence type="predicted"/>
<dbReference type="AlphaFoldDB" id="A0AAD3CLM2"/>
<evidence type="ECO:0000259" key="2">
    <source>
        <dbReference type="PROSITE" id="PS50097"/>
    </source>
</evidence>
<dbReference type="SMART" id="SM00225">
    <property type="entry name" value="BTB"/>
    <property type="match status" value="1"/>
</dbReference>
<dbReference type="InterPro" id="IPR000210">
    <property type="entry name" value="BTB/POZ_dom"/>
</dbReference>
<dbReference type="PROSITE" id="PS50097">
    <property type="entry name" value="BTB"/>
    <property type="match status" value="1"/>
</dbReference>
<comment type="caution">
    <text evidence="3">The sequence shown here is derived from an EMBL/GenBank/DDBJ whole genome shotgun (WGS) entry which is preliminary data.</text>
</comment>
<evidence type="ECO:0000256" key="1">
    <source>
        <dbReference type="SAM" id="MobiDB-lite"/>
    </source>
</evidence>
<evidence type="ECO:0000313" key="4">
    <source>
        <dbReference type="Proteomes" id="UP001054902"/>
    </source>
</evidence>
<sequence>MSSTKNRFGKKPTRQTSASSCDSKSKKEEASYLESFIKEKMNNLMSLGYACGVADGESEYNKVVEDEEVKITWRMDPIRSKSDWVLVVKDGRQNYIYHVHQSSLVYGQRKSGFFLKKFDEIYADSNRVDKKPITEVLIDASVAPFIPMMLDYVYEDKLDLTISNAAALRKLSNQFDIRTLYALVSSFIQQDITFNTVAGYIEQADVVNDKELSKVCVMMALQLFNKIPDNEISKIPIDKMQNLVADQKLNVSTPERLSQRIAAYIKGRNDIDHETFYFLTHANILPSFHPKEAMWYLSYASKNFPSTLTEGEDRESTLQYRCVVAVTKNWQENLLGPVESAVKRTSGSFDSEDNQGRLFRDGDSSNDERARDYMILPDEIKVDILQMALLKSNSGFMGKVNMKRQSRSEVTSTSRAHKDVREIPQRAAGFY</sequence>
<keyword evidence="4" id="KW-1185">Reference proteome</keyword>
<dbReference type="Gene3D" id="3.30.710.10">
    <property type="entry name" value="Potassium Channel Kv1.1, Chain A"/>
    <property type="match status" value="1"/>
</dbReference>
<dbReference type="SUPFAM" id="SSF54695">
    <property type="entry name" value="POZ domain"/>
    <property type="match status" value="1"/>
</dbReference>
<accession>A0AAD3CLM2</accession>
<feature type="region of interest" description="Disordered" evidence="1">
    <location>
        <begin position="345"/>
        <end position="365"/>
    </location>
</feature>
<gene>
    <name evidence="3" type="ORF">CTEN210_04664</name>
</gene>
<reference evidence="3 4" key="1">
    <citation type="journal article" date="2021" name="Sci. Rep.">
        <title>The genome of the diatom Chaetoceros tenuissimus carries an ancient integrated fragment of an extant virus.</title>
        <authorList>
            <person name="Hongo Y."/>
            <person name="Kimura K."/>
            <person name="Takaki Y."/>
            <person name="Yoshida Y."/>
            <person name="Baba S."/>
            <person name="Kobayashi G."/>
            <person name="Nagasaki K."/>
            <person name="Hano T."/>
            <person name="Tomaru Y."/>
        </authorList>
    </citation>
    <scope>NUCLEOTIDE SEQUENCE [LARGE SCALE GENOMIC DNA]</scope>
    <source>
        <strain evidence="3 4">NIES-3715</strain>
    </source>
</reference>
<organism evidence="3 4">
    <name type="scientific">Chaetoceros tenuissimus</name>
    <dbReference type="NCBI Taxonomy" id="426638"/>
    <lineage>
        <taxon>Eukaryota</taxon>
        <taxon>Sar</taxon>
        <taxon>Stramenopiles</taxon>
        <taxon>Ochrophyta</taxon>
        <taxon>Bacillariophyta</taxon>
        <taxon>Coscinodiscophyceae</taxon>
        <taxon>Chaetocerotophycidae</taxon>
        <taxon>Chaetocerotales</taxon>
        <taxon>Chaetocerotaceae</taxon>
        <taxon>Chaetoceros</taxon>
    </lineage>
</organism>